<comment type="caution">
    <text evidence="3">The sequence shown here is derived from an EMBL/GenBank/DDBJ whole genome shotgun (WGS) entry which is preliminary data.</text>
</comment>
<dbReference type="Pfam" id="PF24800">
    <property type="entry name" value="DUF7702"/>
    <property type="match status" value="1"/>
</dbReference>
<organism evidence="3 4">
    <name type="scientific">Letharia lupina</name>
    <dbReference type="NCBI Taxonomy" id="560253"/>
    <lineage>
        <taxon>Eukaryota</taxon>
        <taxon>Fungi</taxon>
        <taxon>Dikarya</taxon>
        <taxon>Ascomycota</taxon>
        <taxon>Pezizomycotina</taxon>
        <taxon>Lecanoromycetes</taxon>
        <taxon>OSLEUM clade</taxon>
        <taxon>Lecanoromycetidae</taxon>
        <taxon>Lecanorales</taxon>
        <taxon>Lecanorineae</taxon>
        <taxon>Parmeliaceae</taxon>
        <taxon>Letharia</taxon>
    </lineage>
</organism>
<gene>
    <name evidence="3" type="ORF">HO133_004705</name>
</gene>
<evidence type="ECO:0000313" key="4">
    <source>
        <dbReference type="Proteomes" id="UP000593566"/>
    </source>
</evidence>
<feature type="transmembrane region" description="Helical" evidence="1">
    <location>
        <begin position="41"/>
        <end position="60"/>
    </location>
</feature>
<name>A0A8H6FKT6_9LECA</name>
<evidence type="ECO:0000259" key="2">
    <source>
        <dbReference type="Pfam" id="PF24800"/>
    </source>
</evidence>
<keyword evidence="1" id="KW-0812">Transmembrane</keyword>
<feature type="domain" description="DUF7702" evidence="2">
    <location>
        <begin position="3"/>
        <end position="246"/>
    </location>
</feature>
<dbReference type="RefSeq" id="XP_037157620.1">
    <property type="nucleotide sequence ID" value="XM_037295619.1"/>
</dbReference>
<feature type="transmembrane region" description="Helical" evidence="1">
    <location>
        <begin position="215"/>
        <end position="237"/>
    </location>
</feature>
<proteinExistence type="predicted"/>
<feature type="transmembrane region" description="Helical" evidence="1">
    <location>
        <begin position="183"/>
        <end position="203"/>
    </location>
</feature>
<dbReference type="Proteomes" id="UP000593566">
    <property type="component" value="Unassembled WGS sequence"/>
</dbReference>
<feature type="transmembrane region" description="Helical" evidence="1">
    <location>
        <begin position="111"/>
        <end position="130"/>
    </location>
</feature>
<sequence>MAVDYRSGVSILLLIFYLPALAVAILLTIRHGFRRSAGWRFMIIFTLARFLCACFQLATINQPRNASLYVGYTVLIGIAVSPLELVAFGLLSRITESINKFHQTLVTVRHLQLAELLNTVGIILSIVGGVDSGNDYHKTGRYVPQTLTKVGLGLFIASFVAILATTAILSSSISHAEPGEKRILLAVAVSLPLLLVRLIYSSVYNFGDVSNFSSLSGSVTILLCMALLEEIAIVLIYEGVGLTLRKIGKQDGATGHTQSKFTKNDVETRGQELGSM</sequence>
<dbReference type="PANTHER" id="PTHR42109:SF2">
    <property type="entry name" value="INTEGRAL MEMBRANE PROTEIN"/>
    <property type="match status" value="1"/>
</dbReference>
<keyword evidence="1" id="KW-0472">Membrane</keyword>
<dbReference type="PANTHER" id="PTHR42109">
    <property type="entry name" value="UNPLACED GENOMIC SCAFFOLD UM_SCAF_CONTIG_1.265, WHOLE GENOME SHOTGUN SEQUENCE"/>
    <property type="match status" value="1"/>
</dbReference>
<evidence type="ECO:0000313" key="3">
    <source>
        <dbReference type="EMBL" id="KAF6230363.1"/>
    </source>
</evidence>
<feature type="transmembrane region" description="Helical" evidence="1">
    <location>
        <begin position="6"/>
        <end position="29"/>
    </location>
</feature>
<evidence type="ECO:0000256" key="1">
    <source>
        <dbReference type="SAM" id="Phobius"/>
    </source>
</evidence>
<protein>
    <recommendedName>
        <fullName evidence="2">DUF7702 domain-containing protein</fullName>
    </recommendedName>
</protein>
<feature type="transmembrane region" description="Helical" evidence="1">
    <location>
        <begin position="150"/>
        <end position="171"/>
    </location>
</feature>
<dbReference type="GeneID" id="59333111"/>
<dbReference type="EMBL" id="JACCJB010000002">
    <property type="protein sequence ID" value="KAF6230363.1"/>
    <property type="molecule type" value="Genomic_DNA"/>
</dbReference>
<dbReference type="AlphaFoldDB" id="A0A8H6FKT6"/>
<keyword evidence="1" id="KW-1133">Transmembrane helix</keyword>
<feature type="transmembrane region" description="Helical" evidence="1">
    <location>
        <begin position="66"/>
        <end position="91"/>
    </location>
</feature>
<reference evidence="3 4" key="1">
    <citation type="journal article" date="2020" name="Genomics">
        <title>Complete, high-quality genomes from long-read metagenomic sequencing of two wolf lichen thalli reveals enigmatic genome architecture.</title>
        <authorList>
            <person name="McKenzie S.K."/>
            <person name="Walston R.F."/>
            <person name="Allen J.L."/>
        </authorList>
    </citation>
    <scope>NUCLEOTIDE SEQUENCE [LARGE SCALE GENOMIC DNA]</scope>
    <source>
        <strain evidence="3">WasteWater1</strain>
    </source>
</reference>
<dbReference type="InterPro" id="IPR056119">
    <property type="entry name" value="DUF7702"/>
</dbReference>
<keyword evidence="4" id="KW-1185">Reference proteome</keyword>
<accession>A0A8H6FKT6</accession>